<dbReference type="Proteomes" id="UP001157126">
    <property type="component" value="Unassembled WGS sequence"/>
</dbReference>
<keyword evidence="2" id="KW-1185">Reference proteome</keyword>
<gene>
    <name evidence="1" type="ORF">GCM10025883_38030</name>
</gene>
<dbReference type="SUPFAM" id="SSF53335">
    <property type="entry name" value="S-adenosyl-L-methionine-dependent methyltransferases"/>
    <property type="match status" value="1"/>
</dbReference>
<keyword evidence="1" id="KW-0808">Transferase</keyword>
<dbReference type="Pfam" id="PF13489">
    <property type="entry name" value="Methyltransf_23"/>
    <property type="match status" value="1"/>
</dbReference>
<reference evidence="2" key="1">
    <citation type="journal article" date="2019" name="Int. J. Syst. Evol. Microbiol.">
        <title>The Global Catalogue of Microorganisms (GCM) 10K type strain sequencing project: providing services to taxonomists for standard genome sequencing and annotation.</title>
        <authorList>
            <consortium name="The Broad Institute Genomics Platform"/>
            <consortium name="The Broad Institute Genome Sequencing Center for Infectious Disease"/>
            <person name="Wu L."/>
            <person name="Ma J."/>
        </authorList>
    </citation>
    <scope>NUCLEOTIDE SEQUENCE [LARGE SCALE GENOMIC DNA]</scope>
    <source>
        <strain evidence="2">NBRC 113072</strain>
    </source>
</reference>
<accession>A0ABQ6IWT4</accession>
<dbReference type="EMBL" id="BSUO01000001">
    <property type="protein sequence ID" value="GMA41758.1"/>
    <property type="molecule type" value="Genomic_DNA"/>
</dbReference>
<comment type="caution">
    <text evidence="1">The sequence shown here is derived from an EMBL/GenBank/DDBJ whole genome shotgun (WGS) entry which is preliminary data.</text>
</comment>
<organism evidence="1 2">
    <name type="scientific">Mobilicoccus caccae</name>
    <dbReference type="NCBI Taxonomy" id="1859295"/>
    <lineage>
        <taxon>Bacteria</taxon>
        <taxon>Bacillati</taxon>
        <taxon>Actinomycetota</taxon>
        <taxon>Actinomycetes</taxon>
        <taxon>Micrococcales</taxon>
        <taxon>Dermatophilaceae</taxon>
        <taxon>Mobilicoccus</taxon>
    </lineage>
</organism>
<sequence>MSLGMSDDGYAANSEWYAALVASWQDDNDSVVGSLLGRIEGGAIVDIASGVGTGLPLLRRLGAERLFAVEPSASMRAGLMTTVAADPDLMARTTVIASPLPQALNELPDHWSAVVMLNAIGHLDDVTRTALWAATSDRLRAGGRFVISLQPPDAVTTIPWTDFGPVQIGERRVATRGQAEPVDDAHVVWTMEWTLTDAVGEVLDQRRASHPWRVLSRAQIGDEAAEYGLSPAEEGGTASFFALEKR</sequence>
<proteinExistence type="predicted"/>
<dbReference type="CDD" id="cd02440">
    <property type="entry name" value="AdoMet_MTases"/>
    <property type="match status" value="1"/>
</dbReference>
<dbReference type="GO" id="GO:0032259">
    <property type="term" value="P:methylation"/>
    <property type="evidence" value="ECO:0007669"/>
    <property type="project" value="UniProtKB-KW"/>
</dbReference>
<dbReference type="InterPro" id="IPR029063">
    <property type="entry name" value="SAM-dependent_MTases_sf"/>
</dbReference>
<name>A0ABQ6IWT4_9MICO</name>
<dbReference type="Gene3D" id="3.40.50.150">
    <property type="entry name" value="Vaccinia Virus protein VP39"/>
    <property type="match status" value="1"/>
</dbReference>
<dbReference type="GO" id="GO:0008168">
    <property type="term" value="F:methyltransferase activity"/>
    <property type="evidence" value="ECO:0007669"/>
    <property type="project" value="UniProtKB-KW"/>
</dbReference>
<evidence type="ECO:0000313" key="1">
    <source>
        <dbReference type="EMBL" id="GMA41758.1"/>
    </source>
</evidence>
<evidence type="ECO:0000313" key="2">
    <source>
        <dbReference type="Proteomes" id="UP001157126"/>
    </source>
</evidence>
<keyword evidence="1" id="KW-0489">Methyltransferase</keyword>
<protein>
    <submittedName>
        <fullName evidence="1">Methyltransferase type 12</fullName>
    </submittedName>
</protein>